<evidence type="ECO:0000256" key="2">
    <source>
        <dbReference type="ARBA" id="ARBA00001935"/>
    </source>
</evidence>
<accession>A0ABR2UI45</accession>
<dbReference type="PROSITE" id="PS00080">
    <property type="entry name" value="MULTICOPPER_OXIDASE2"/>
    <property type="match status" value="1"/>
</dbReference>
<dbReference type="Pfam" id="PF00394">
    <property type="entry name" value="Cu-oxidase"/>
    <property type="match status" value="1"/>
</dbReference>
<sequence>MPSISLTGITSLFVLLAAVIAAPANEQPKPRQSVSCNTADNRACWTDGFDINTDYEESTPEGVTRTFDLEVTEVDNWTGPDGVVKEKVMLINNQYPGPVLYADWGDTLVINVANNMQTNGTSIHWHGLRQLHTNIQDGANGVTECPLAPGQTKTHTFRATQYGTSWYHSHHSAQYGNGVFGSIHINGPATADYDIDLGVYPIFDYYYLTADEGVRLVQTQPIPPNSDNVFFNGTNINPTDPSLGEYSVVTLTPGAKHRLRLINPSIEHNYQVSLVGHEFTIISTDLVPVEPVVASDVFLGVGQRYDIIIDASEAVDNYWFNVTLSGTGLCGTSNNPAPAAIFRYDGAADALPTDPGTEPADSLCNDRNDFVPIIERTTSAADITPAVILNDNLPVTLSFPPLSTTVTWFVNGSAIDVQWDHPILEYVLEGNTSYPRSENIVVVDQEDVWTYWIIQNLSPIPHPMHLHGHDFLVLGRSAPLDVPLSLAELLVLLAAGQLGDLTNLFDASDVASLNFDNPTRRDVTMLPGLGYLVVAFRADNPGNWLFHCHIAWHVSGGLSVDFVERRDEQAGFISADDQSAFEQTCAQWQTYYDASEYQQEDSGL</sequence>
<keyword evidence="10" id="KW-0732">Signal</keyword>
<keyword evidence="5" id="KW-0479">Metal-binding</keyword>
<protein>
    <recommendedName>
        <fullName evidence="4">laccase</fullName>
        <ecNumber evidence="4">1.10.3.2</ecNumber>
    </recommendedName>
</protein>
<dbReference type="InterPro" id="IPR001117">
    <property type="entry name" value="Cu-oxidase_2nd"/>
</dbReference>
<proteinExistence type="inferred from homology"/>
<feature type="chain" id="PRO_5045403386" description="laccase" evidence="10">
    <location>
        <begin position="22"/>
        <end position="604"/>
    </location>
</feature>
<keyword evidence="8" id="KW-0325">Glycoprotein</keyword>
<dbReference type="Proteomes" id="UP001408356">
    <property type="component" value="Unassembled WGS sequence"/>
</dbReference>
<evidence type="ECO:0000256" key="1">
    <source>
        <dbReference type="ARBA" id="ARBA00000349"/>
    </source>
</evidence>
<organism evidence="14 15">
    <name type="scientific">Seiridium unicorne</name>
    <dbReference type="NCBI Taxonomy" id="138068"/>
    <lineage>
        <taxon>Eukaryota</taxon>
        <taxon>Fungi</taxon>
        <taxon>Dikarya</taxon>
        <taxon>Ascomycota</taxon>
        <taxon>Pezizomycotina</taxon>
        <taxon>Sordariomycetes</taxon>
        <taxon>Xylariomycetidae</taxon>
        <taxon>Amphisphaeriales</taxon>
        <taxon>Sporocadaceae</taxon>
        <taxon>Seiridium</taxon>
    </lineage>
</organism>
<comment type="cofactor">
    <cofactor evidence="2">
        <name>Cu cation</name>
        <dbReference type="ChEBI" id="CHEBI:23378"/>
    </cofactor>
</comment>
<dbReference type="CDD" id="cd13901">
    <property type="entry name" value="CuRO_3_MaLCC_like"/>
    <property type="match status" value="1"/>
</dbReference>
<feature type="domain" description="Plastocyanin-like" evidence="11">
    <location>
        <begin position="202"/>
        <end position="347"/>
    </location>
</feature>
<dbReference type="PANTHER" id="PTHR11709">
    <property type="entry name" value="MULTI-COPPER OXIDASE"/>
    <property type="match status" value="1"/>
</dbReference>
<evidence type="ECO:0000256" key="5">
    <source>
        <dbReference type="ARBA" id="ARBA00022723"/>
    </source>
</evidence>
<evidence type="ECO:0000256" key="9">
    <source>
        <dbReference type="ARBA" id="ARBA00023185"/>
    </source>
</evidence>
<dbReference type="EMBL" id="JARVKF010000429">
    <property type="protein sequence ID" value="KAK9414304.1"/>
    <property type="molecule type" value="Genomic_DNA"/>
</dbReference>
<dbReference type="InterPro" id="IPR011707">
    <property type="entry name" value="Cu-oxidase-like_N"/>
</dbReference>
<evidence type="ECO:0000256" key="10">
    <source>
        <dbReference type="SAM" id="SignalP"/>
    </source>
</evidence>
<feature type="domain" description="Plastocyanin-like" evidence="12">
    <location>
        <begin position="422"/>
        <end position="566"/>
    </location>
</feature>
<evidence type="ECO:0000313" key="14">
    <source>
        <dbReference type="EMBL" id="KAK9414304.1"/>
    </source>
</evidence>
<evidence type="ECO:0000256" key="3">
    <source>
        <dbReference type="ARBA" id="ARBA00010609"/>
    </source>
</evidence>
<evidence type="ECO:0000256" key="7">
    <source>
        <dbReference type="ARBA" id="ARBA00023008"/>
    </source>
</evidence>
<comment type="catalytic activity">
    <reaction evidence="1">
        <text>4 hydroquinone + O2 = 4 benzosemiquinone + 2 H2O</text>
        <dbReference type="Rhea" id="RHEA:11276"/>
        <dbReference type="ChEBI" id="CHEBI:15377"/>
        <dbReference type="ChEBI" id="CHEBI:15379"/>
        <dbReference type="ChEBI" id="CHEBI:17594"/>
        <dbReference type="ChEBI" id="CHEBI:17977"/>
        <dbReference type="EC" id="1.10.3.2"/>
    </reaction>
</comment>
<reference evidence="14 15" key="1">
    <citation type="journal article" date="2024" name="J. Plant Pathol.">
        <title>Sequence and assembly of the genome of Seiridium unicorne, isolate CBS 538.82, causal agent of cypress canker disease.</title>
        <authorList>
            <person name="Scali E."/>
            <person name="Rocca G.D."/>
            <person name="Danti R."/>
            <person name="Garbelotto M."/>
            <person name="Barberini S."/>
            <person name="Baroncelli R."/>
            <person name="Emiliani G."/>
        </authorList>
    </citation>
    <scope>NUCLEOTIDE SEQUENCE [LARGE SCALE GENOMIC DNA]</scope>
    <source>
        <strain evidence="14 15">BM-138-508</strain>
    </source>
</reference>
<evidence type="ECO:0000259" key="12">
    <source>
        <dbReference type="Pfam" id="PF07731"/>
    </source>
</evidence>
<evidence type="ECO:0000259" key="13">
    <source>
        <dbReference type="Pfam" id="PF07732"/>
    </source>
</evidence>
<feature type="signal peptide" evidence="10">
    <location>
        <begin position="1"/>
        <end position="21"/>
    </location>
</feature>
<dbReference type="CDD" id="cd13854">
    <property type="entry name" value="CuRO_1_MaLCC_like"/>
    <property type="match status" value="1"/>
</dbReference>
<keyword evidence="6" id="KW-0560">Oxidoreductase</keyword>
<evidence type="ECO:0000256" key="6">
    <source>
        <dbReference type="ARBA" id="ARBA00023002"/>
    </source>
</evidence>
<dbReference type="PROSITE" id="PS00079">
    <property type="entry name" value="MULTICOPPER_OXIDASE1"/>
    <property type="match status" value="1"/>
</dbReference>
<dbReference type="SUPFAM" id="SSF49503">
    <property type="entry name" value="Cupredoxins"/>
    <property type="match status" value="3"/>
</dbReference>
<dbReference type="InterPro" id="IPR033138">
    <property type="entry name" value="Cu_oxidase_CS"/>
</dbReference>
<feature type="domain" description="Plastocyanin-like" evidence="13">
    <location>
        <begin position="80"/>
        <end position="188"/>
    </location>
</feature>
<name>A0ABR2UI45_9PEZI</name>
<dbReference type="Pfam" id="PF07732">
    <property type="entry name" value="Cu-oxidase_3"/>
    <property type="match status" value="1"/>
</dbReference>
<comment type="similarity">
    <text evidence="3">Belongs to the multicopper oxidase family.</text>
</comment>
<dbReference type="InterPro" id="IPR045087">
    <property type="entry name" value="Cu-oxidase_fam"/>
</dbReference>
<keyword evidence="15" id="KW-1185">Reference proteome</keyword>
<evidence type="ECO:0000313" key="15">
    <source>
        <dbReference type="Proteomes" id="UP001408356"/>
    </source>
</evidence>
<keyword evidence="9" id="KW-0439">Lignin degradation</keyword>
<dbReference type="InterPro" id="IPR011706">
    <property type="entry name" value="Cu-oxidase_C"/>
</dbReference>
<dbReference type="Pfam" id="PF07731">
    <property type="entry name" value="Cu-oxidase_2"/>
    <property type="match status" value="1"/>
</dbReference>
<dbReference type="InterPro" id="IPR002355">
    <property type="entry name" value="Cu_oxidase_Cu_BS"/>
</dbReference>
<dbReference type="EC" id="1.10.3.2" evidence="4"/>
<evidence type="ECO:0000256" key="8">
    <source>
        <dbReference type="ARBA" id="ARBA00023180"/>
    </source>
</evidence>
<gene>
    <name evidence="14" type="ORF">SUNI508_02403</name>
</gene>
<dbReference type="Gene3D" id="2.60.40.420">
    <property type="entry name" value="Cupredoxins - blue copper proteins"/>
    <property type="match status" value="3"/>
</dbReference>
<dbReference type="PANTHER" id="PTHR11709:SF87">
    <property type="entry name" value="LACCASE"/>
    <property type="match status" value="1"/>
</dbReference>
<comment type="caution">
    <text evidence="14">The sequence shown here is derived from an EMBL/GenBank/DDBJ whole genome shotgun (WGS) entry which is preliminary data.</text>
</comment>
<evidence type="ECO:0000259" key="11">
    <source>
        <dbReference type="Pfam" id="PF00394"/>
    </source>
</evidence>
<dbReference type="InterPro" id="IPR008972">
    <property type="entry name" value="Cupredoxin"/>
</dbReference>
<keyword evidence="7" id="KW-0186">Copper</keyword>
<evidence type="ECO:0000256" key="4">
    <source>
        <dbReference type="ARBA" id="ARBA00012297"/>
    </source>
</evidence>